<dbReference type="GO" id="GO:0003993">
    <property type="term" value="F:acid phosphatase activity"/>
    <property type="evidence" value="ECO:0007669"/>
    <property type="project" value="UniProtKB-EC"/>
</dbReference>
<feature type="domain" description="Purple acid phosphatase C-terminal" evidence="14">
    <location>
        <begin position="737"/>
        <end position="796"/>
    </location>
</feature>
<protein>
    <recommendedName>
        <fullName evidence="11">Purple acid phosphatase</fullName>
        <ecNumber evidence="11">3.1.3.2</ecNumber>
    </recommendedName>
</protein>
<keyword evidence="8" id="KW-0732">Signal</keyword>
<dbReference type="Gene3D" id="3.60.21.10">
    <property type="match status" value="1"/>
</dbReference>
<comment type="subunit">
    <text evidence="6">Homodimer.</text>
</comment>
<dbReference type="GO" id="GO:0005576">
    <property type="term" value="C:extracellular region"/>
    <property type="evidence" value="ECO:0007669"/>
    <property type="project" value="UniProtKB-SubCell"/>
</dbReference>
<dbReference type="InterPro" id="IPR041792">
    <property type="entry name" value="MPP_PAP"/>
</dbReference>
<comment type="catalytic activity">
    <reaction evidence="11">
        <text>a phosphate monoester + H2O = an alcohol + phosphate</text>
        <dbReference type="Rhea" id="RHEA:15017"/>
        <dbReference type="ChEBI" id="CHEBI:15377"/>
        <dbReference type="ChEBI" id="CHEBI:30879"/>
        <dbReference type="ChEBI" id="CHEBI:43474"/>
        <dbReference type="ChEBI" id="CHEBI:67140"/>
        <dbReference type="EC" id="3.1.3.2"/>
    </reaction>
</comment>
<evidence type="ECO:0000256" key="6">
    <source>
        <dbReference type="ARBA" id="ARBA00011738"/>
    </source>
</evidence>
<keyword evidence="9" id="KW-0862">Zinc</keyword>
<dbReference type="AlphaFoldDB" id="A0AAD5GUC2"/>
<proteinExistence type="inferred from homology"/>
<keyword evidence="7" id="KW-0964">Secreted</keyword>
<feature type="domain" description="Calcineurin-like phosphoesterase" evidence="12">
    <location>
        <begin position="544"/>
        <end position="712"/>
    </location>
</feature>
<dbReference type="CDD" id="cd00839">
    <property type="entry name" value="MPP_PAPs"/>
    <property type="match status" value="1"/>
</dbReference>
<evidence type="ECO:0000256" key="11">
    <source>
        <dbReference type="RuleBase" id="RU361203"/>
    </source>
</evidence>
<dbReference type="InterPro" id="IPR015914">
    <property type="entry name" value="PAPs_N"/>
</dbReference>
<evidence type="ECO:0000256" key="3">
    <source>
        <dbReference type="ARBA" id="ARBA00004167"/>
    </source>
</evidence>
<comment type="caution">
    <text evidence="17">The sequence shown here is derived from an EMBL/GenBank/DDBJ whole genome shotgun (WGS) entry which is preliminary data.</text>
</comment>
<dbReference type="InterPro" id="IPR029052">
    <property type="entry name" value="Metallo-depent_PP-like"/>
</dbReference>
<evidence type="ECO:0000256" key="4">
    <source>
        <dbReference type="ARBA" id="ARBA00004613"/>
    </source>
</evidence>
<dbReference type="PANTHER" id="PTHR45778">
    <property type="entry name" value="PURPLE ACID PHOSPHATASE-RELATED"/>
    <property type="match status" value="1"/>
</dbReference>
<comment type="cofactor">
    <cofactor evidence="2">
        <name>Fe cation</name>
        <dbReference type="ChEBI" id="CHEBI:24875"/>
    </cofactor>
</comment>
<dbReference type="EC" id="3.1.3.2" evidence="11"/>
<keyword evidence="18" id="KW-1185">Reference proteome</keyword>
<evidence type="ECO:0000256" key="9">
    <source>
        <dbReference type="ARBA" id="ARBA00022833"/>
    </source>
</evidence>
<evidence type="ECO:0000256" key="7">
    <source>
        <dbReference type="ARBA" id="ARBA00022525"/>
    </source>
</evidence>
<dbReference type="InterPro" id="IPR025733">
    <property type="entry name" value="PAPs_C"/>
</dbReference>
<dbReference type="Pfam" id="PF17808">
    <property type="entry name" value="fn3_PAP"/>
    <property type="match status" value="1"/>
</dbReference>
<evidence type="ECO:0000259" key="15">
    <source>
        <dbReference type="Pfam" id="PF16656"/>
    </source>
</evidence>
<name>A0AAD5GUC2_AMBAR</name>
<organism evidence="17 18">
    <name type="scientific">Ambrosia artemisiifolia</name>
    <name type="common">Common ragweed</name>
    <dbReference type="NCBI Taxonomy" id="4212"/>
    <lineage>
        <taxon>Eukaryota</taxon>
        <taxon>Viridiplantae</taxon>
        <taxon>Streptophyta</taxon>
        <taxon>Embryophyta</taxon>
        <taxon>Tracheophyta</taxon>
        <taxon>Spermatophyta</taxon>
        <taxon>Magnoliopsida</taxon>
        <taxon>eudicotyledons</taxon>
        <taxon>Gunneridae</taxon>
        <taxon>Pentapetalae</taxon>
        <taxon>asterids</taxon>
        <taxon>campanulids</taxon>
        <taxon>Asterales</taxon>
        <taxon>Asteraceae</taxon>
        <taxon>Asteroideae</taxon>
        <taxon>Heliantheae alliance</taxon>
        <taxon>Heliantheae</taxon>
        <taxon>Ambrosia</taxon>
    </lineage>
</organism>
<dbReference type="SUPFAM" id="SSF49363">
    <property type="entry name" value="Purple acid phosphatase, N-terminal domain"/>
    <property type="match status" value="1"/>
</dbReference>
<evidence type="ECO:0000259" key="13">
    <source>
        <dbReference type="Pfam" id="PF13947"/>
    </source>
</evidence>
<comment type="subcellular location">
    <subcellularLocation>
        <location evidence="3">Membrane</location>
        <topology evidence="3">Single-pass membrane protein</topology>
    </subcellularLocation>
    <subcellularLocation>
        <location evidence="4">Secreted</location>
    </subcellularLocation>
</comment>
<evidence type="ECO:0000313" key="17">
    <source>
        <dbReference type="EMBL" id="KAI7753549.1"/>
    </source>
</evidence>
<dbReference type="Gene3D" id="2.60.40.380">
    <property type="entry name" value="Purple acid phosphatase-like, N-terminal"/>
    <property type="match status" value="1"/>
</dbReference>
<dbReference type="InterPro" id="IPR004843">
    <property type="entry name" value="Calcineurin-like_PHP"/>
</dbReference>
<comment type="cofactor">
    <cofactor evidence="1">
        <name>Zn(2+)</name>
        <dbReference type="ChEBI" id="CHEBI:29105"/>
    </cofactor>
</comment>
<evidence type="ECO:0000256" key="8">
    <source>
        <dbReference type="ARBA" id="ARBA00022729"/>
    </source>
</evidence>
<keyword evidence="10" id="KW-0325">Glycoprotein</keyword>
<dbReference type="SUPFAM" id="SSF56300">
    <property type="entry name" value="Metallo-dependent phosphatases"/>
    <property type="match status" value="1"/>
</dbReference>
<feature type="non-terminal residue" evidence="17">
    <location>
        <position position="1"/>
    </location>
</feature>
<accession>A0AAD5GUC2</accession>
<dbReference type="Pfam" id="PF16656">
    <property type="entry name" value="Pur_ac_phosph_N"/>
    <property type="match status" value="1"/>
</dbReference>
<gene>
    <name evidence="17" type="ORF">M8C21_032293</name>
</gene>
<dbReference type="GO" id="GO:0030247">
    <property type="term" value="F:polysaccharide binding"/>
    <property type="evidence" value="ECO:0007669"/>
    <property type="project" value="InterPro"/>
</dbReference>
<dbReference type="Pfam" id="PF14008">
    <property type="entry name" value="Metallophos_C"/>
    <property type="match status" value="1"/>
</dbReference>
<evidence type="ECO:0000259" key="16">
    <source>
        <dbReference type="Pfam" id="PF17808"/>
    </source>
</evidence>
<dbReference type="Proteomes" id="UP001206925">
    <property type="component" value="Unassembled WGS sequence"/>
</dbReference>
<sequence length="821" mass="91279">DKCGNLTIKYPFGSDFGCGHPDFSRYIKCTSGELRFSSGTGAYTVSNIDYTTSTLVLTDLFMSTCSSMQNSGSFRLDRASPFTLSSQDMFVLLGCSRTSPPIIDFGSGYGLDLPKLQCSSYASMYGFGGDETDPMKWQFGILLEYNDSYYTETCKDCEASGGFCGFAGFKESFSCICRGGGNSTTNCYGRVFRMAHVLKRGANKLKVFKRMNYTLFGVAYPLRILGNLHVLWGRGDVQVMGLKLLVILWGLYSIDSVTSHGDQPFSKISIHETVFALDDAAYVKASPLVLGLKGQTSEWLTLTLHNPKPSINDWIGVFSPANFSASTCTPESSMVAPPLLCTAPIKFQYANYSNPNYKDTGKASLKFRLINQRSDFSFALFTGGLSKPKLVAVSNSVVFASPNAPNYPRLAQGKAWNEMTVTWTSGYGIEEAEPFVEWGRKGEEKQHSPAATLTIDRKSLCGAPARTVGWRDPGFIHTGFLKELWPNSVYTYKLGHKLVNGSVIWSQVYQFKSSPYPGQNSLQRVIIFGDMGKDEVDGSNDYNNYQHGSLNTTKQLIGDLKNYDIVFHIGDICYANGGNHERDWPNSGSFYENNDSGGECGVLAETMFYVPAENRAKYSTDYGMFRFCIADTEHDWREGTEQYKFIEECFATVDRQKQPWLIFLAHRVLGYSSTSFYAVDGTFGEPMGRESLQKLWQKYKVDIAIYGHAHNYERTCPIFENTCTSNEKHTYKGSLNGTIHVVAGGGGASLTEFANINTTWSLVKDVDYGFLKLTAFDHSNLLFEYKKSSNGKVFDSFKISRDYKDILACTVDSCPTTTLAS</sequence>
<dbReference type="EMBL" id="JAMZMK010005404">
    <property type="protein sequence ID" value="KAI7753549.1"/>
    <property type="molecule type" value="Genomic_DNA"/>
</dbReference>
<dbReference type="Pfam" id="PF00149">
    <property type="entry name" value="Metallophos"/>
    <property type="match status" value="1"/>
</dbReference>
<dbReference type="PANTHER" id="PTHR45778:SF45">
    <property type="entry name" value="PURPLE ACID PHOSPHATASE"/>
    <property type="match status" value="1"/>
</dbReference>
<feature type="domain" description="Wall-associated receptor kinase galacturonan-binding" evidence="13">
    <location>
        <begin position="2"/>
        <end position="59"/>
    </location>
</feature>
<dbReference type="GO" id="GO:0046872">
    <property type="term" value="F:metal ion binding"/>
    <property type="evidence" value="ECO:0007669"/>
    <property type="project" value="InterPro"/>
</dbReference>
<evidence type="ECO:0000259" key="12">
    <source>
        <dbReference type="Pfam" id="PF00149"/>
    </source>
</evidence>
<feature type="domain" description="Purple acid phosphatase Fn3-like" evidence="16">
    <location>
        <begin position="283"/>
        <end position="400"/>
    </location>
</feature>
<keyword evidence="11" id="KW-0378">Hydrolase</keyword>
<dbReference type="InterPro" id="IPR008963">
    <property type="entry name" value="Purple_acid_Pase-like_N"/>
</dbReference>
<reference evidence="17" key="1">
    <citation type="submission" date="2022-06" db="EMBL/GenBank/DDBJ databases">
        <title>Uncovering the hologenomic basis of an extraordinary plant invasion.</title>
        <authorList>
            <person name="Bieker V.C."/>
            <person name="Martin M.D."/>
            <person name="Gilbert T."/>
            <person name="Hodgins K."/>
            <person name="Battlay P."/>
            <person name="Petersen B."/>
            <person name="Wilson J."/>
        </authorList>
    </citation>
    <scope>NUCLEOTIDE SEQUENCE</scope>
    <source>
        <strain evidence="17">AA19_3_7</strain>
        <tissue evidence="17">Leaf</tissue>
    </source>
</reference>
<evidence type="ECO:0000313" key="18">
    <source>
        <dbReference type="Proteomes" id="UP001206925"/>
    </source>
</evidence>
<dbReference type="InterPro" id="IPR025287">
    <property type="entry name" value="WAK_GUB"/>
</dbReference>
<evidence type="ECO:0000256" key="10">
    <source>
        <dbReference type="ARBA" id="ARBA00023180"/>
    </source>
</evidence>
<dbReference type="Pfam" id="PF13947">
    <property type="entry name" value="GUB_WAK_bind"/>
    <property type="match status" value="1"/>
</dbReference>
<evidence type="ECO:0000256" key="1">
    <source>
        <dbReference type="ARBA" id="ARBA00001947"/>
    </source>
</evidence>
<evidence type="ECO:0000256" key="2">
    <source>
        <dbReference type="ARBA" id="ARBA00001962"/>
    </source>
</evidence>
<dbReference type="GO" id="GO:0016020">
    <property type="term" value="C:membrane"/>
    <property type="evidence" value="ECO:0007669"/>
    <property type="project" value="UniProtKB-SubCell"/>
</dbReference>
<feature type="domain" description="Purple acid phosphatase N-terminal" evidence="15">
    <location>
        <begin position="406"/>
        <end position="512"/>
    </location>
</feature>
<comment type="similarity">
    <text evidence="5 11">Belongs to the metallophosphoesterase superfamily. Purple acid phosphatase family.</text>
</comment>
<evidence type="ECO:0000256" key="5">
    <source>
        <dbReference type="ARBA" id="ARBA00008723"/>
    </source>
</evidence>
<evidence type="ECO:0000259" key="14">
    <source>
        <dbReference type="Pfam" id="PF14008"/>
    </source>
</evidence>
<dbReference type="InterPro" id="IPR040974">
    <property type="entry name" value="Fn3_PAP"/>
</dbReference>